<name>A0A165F682_9BASI</name>
<proteinExistence type="predicted"/>
<dbReference type="AlphaFoldDB" id="A0A165F682"/>
<evidence type="ECO:0000256" key="1">
    <source>
        <dbReference type="SAM" id="MobiDB-lite"/>
    </source>
</evidence>
<organism evidence="3 4">
    <name type="scientific">Calocera cornea HHB12733</name>
    <dbReference type="NCBI Taxonomy" id="1353952"/>
    <lineage>
        <taxon>Eukaryota</taxon>
        <taxon>Fungi</taxon>
        <taxon>Dikarya</taxon>
        <taxon>Basidiomycota</taxon>
        <taxon>Agaricomycotina</taxon>
        <taxon>Dacrymycetes</taxon>
        <taxon>Dacrymycetales</taxon>
        <taxon>Dacrymycetaceae</taxon>
        <taxon>Calocera</taxon>
    </lineage>
</organism>
<dbReference type="InterPro" id="IPR040030">
    <property type="entry name" value="Ribosomal_mL57"/>
</dbReference>
<dbReference type="InterPro" id="IPR036389">
    <property type="entry name" value="RNase_III_sf"/>
</dbReference>
<dbReference type="EMBL" id="KV423980">
    <property type="protein sequence ID" value="KZT56272.1"/>
    <property type="molecule type" value="Genomic_DNA"/>
</dbReference>
<gene>
    <name evidence="3" type="ORF">CALCODRAFT_471246</name>
</gene>
<feature type="compositionally biased region" description="Basic and acidic residues" evidence="1">
    <location>
        <begin position="377"/>
        <end position="387"/>
    </location>
</feature>
<keyword evidence="4" id="KW-1185">Reference proteome</keyword>
<sequence length="405" mass="44463">MSKQRLSSSVRQTLNGPRQGAAQISPRCALARSARNYSCSSSLLLPGRSGVRLDSPPAARHHPPRIPRTRSLVRPASTDATASPSASPFPSPFDDQPAPPKFTTLSQNDYVARSLRVNPGTSRARSRNPSDRPPVEKHDPFDKRRVHPTAPCSGKEVVEFFQSLFAPLEFPEDLALRVITHMSWLGGIEGHHARFVFLGRRALRASTFMFLQSPEVHNPQSKYDIAPWNEAVASAAAQMLDTHVLGKEVGRVWELERVMRWIPHIPDSTDIDRVLLSSGLLKVRGATVEAVIGGLVHQHGGLVAHRAFLTRVLPHLKHLLPPLHRDAATRVIAKMGGVNAPLALLSKETLGQVEGQREREEKPDEPAVPPPRQDPIGARDARQEFQRSKPVAAAAPSHSKVLLMG</sequence>
<feature type="domain" description="RNase III" evidence="2">
    <location>
        <begin position="172"/>
        <end position="315"/>
    </location>
</feature>
<dbReference type="Proteomes" id="UP000076842">
    <property type="component" value="Unassembled WGS sequence"/>
</dbReference>
<feature type="region of interest" description="Disordered" evidence="1">
    <location>
        <begin position="1"/>
        <end position="25"/>
    </location>
</feature>
<dbReference type="GO" id="GO:0004525">
    <property type="term" value="F:ribonuclease III activity"/>
    <property type="evidence" value="ECO:0007669"/>
    <property type="project" value="InterPro"/>
</dbReference>
<feature type="region of interest" description="Disordered" evidence="1">
    <location>
        <begin position="41"/>
        <end position="149"/>
    </location>
</feature>
<dbReference type="GO" id="GO:0003735">
    <property type="term" value="F:structural constituent of ribosome"/>
    <property type="evidence" value="ECO:0007669"/>
    <property type="project" value="InterPro"/>
</dbReference>
<feature type="compositionally biased region" description="Basic and acidic residues" evidence="1">
    <location>
        <begin position="355"/>
        <end position="365"/>
    </location>
</feature>
<feature type="region of interest" description="Disordered" evidence="1">
    <location>
        <begin position="352"/>
        <end position="405"/>
    </location>
</feature>
<evidence type="ECO:0000259" key="2">
    <source>
        <dbReference type="Pfam" id="PF14622"/>
    </source>
</evidence>
<dbReference type="PANTHER" id="PTHR28160">
    <property type="entry name" value="54S RIBOSOMAL PROTEIN L15, MITOCHONDRIAL"/>
    <property type="match status" value="1"/>
</dbReference>
<feature type="compositionally biased region" description="Low complexity" evidence="1">
    <location>
        <begin position="75"/>
        <end position="96"/>
    </location>
</feature>
<dbReference type="GO" id="GO:0005762">
    <property type="term" value="C:mitochondrial large ribosomal subunit"/>
    <property type="evidence" value="ECO:0007669"/>
    <property type="project" value="InterPro"/>
</dbReference>
<dbReference type="GO" id="GO:0006396">
    <property type="term" value="P:RNA processing"/>
    <property type="evidence" value="ECO:0007669"/>
    <property type="project" value="InterPro"/>
</dbReference>
<dbReference type="InterPro" id="IPR000999">
    <property type="entry name" value="RNase_III_dom"/>
</dbReference>
<feature type="compositionally biased region" description="Basic residues" evidence="1">
    <location>
        <begin position="59"/>
        <end position="68"/>
    </location>
</feature>
<dbReference type="Gene3D" id="1.10.1520.10">
    <property type="entry name" value="Ribonuclease III domain"/>
    <property type="match status" value="1"/>
</dbReference>
<evidence type="ECO:0000313" key="3">
    <source>
        <dbReference type="EMBL" id="KZT56272.1"/>
    </source>
</evidence>
<dbReference type="GO" id="GO:0032543">
    <property type="term" value="P:mitochondrial translation"/>
    <property type="evidence" value="ECO:0007669"/>
    <property type="project" value="InterPro"/>
</dbReference>
<evidence type="ECO:0000313" key="4">
    <source>
        <dbReference type="Proteomes" id="UP000076842"/>
    </source>
</evidence>
<dbReference type="PANTHER" id="PTHR28160:SF1">
    <property type="entry name" value="LARGE RIBOSOMAL SUBUNIT PROTEIN ML57"/>
    <property type="match status" value="1"/>
</dbReference>
<feature type="compositionally biased region" description="Polar residues" evidence="1">
    <location>
        <begin position="1"/>
        <end position="16"/>
    </location>
</feature>
<feature type="compositionally biased region" description="Basic and acidic residues" evidence="1">
    <location>
        <begin position="128"/>
        <end position="143"/>
    </location>
</feature>
<dbReference type="Pfam" id="PF14622">
    <property type="entry name" value="Ribonucleas_3_3"/>
    <property type="match status" value="1"/>
</dbReference>
<dbReference type="InParanoid" id="A0A165F682"/>
<dbReference type="OrthoDB" id="2281895at2759"/>
<accession>A0A165F682</accession>
<reference evidence="3 4" key="1">
    <citation type="journal article" date="2016" name="Mol. Biol. Evol.">
        <title>Comparative Genomics of Early-Diverging Mushroom-Forming Fungi Provides Insights into the Origins of Lignocellulose Decay Capabilities.</title>
        <authorList>
            <person name="Nagy L.G."/>
            <person name="Riley R."/>
            <person name="Tritt A."/>
            <person name="Adam C."/>
            <person name="Daum C."/>
            <person name="Floudas D."/>
            <person name="Sun H."/>
            <person name="Yadav J.S."/>
            <person name="Pangilinan J."/>
            <person name="Larsson K.H."/>
            <person name="Matsuura K."/>
            <person name="Barry K."/>
            <person name="Labutti K."/>
            <person name="Kuo R."/>
            <person name="Ohm R.A."/>
            <person name="Bhattacharya S.S."/>
            <person name="Shirouzu T."/>
            <person name="Yoshinaga Y."/>
            <person name="Martin F.M."/>
            <person name="Grigoriev I.V."/>
            <person name="Hibbett D.S."/>
        </authorList>
    </citation>
    <scope>NUCLEOTIDE SEQUENCE [LARGE SCALE GENOMIC DNA]</scope>
    <source>
        <strain evidence="3 4">HHB12733</strain>
    </source>
</reference>
<dbReference type="SUPFAM" id="SSF69065">
    <property type="entry name" value="RNase III domain-like"/>
    <property type="match status" value="1"/>
</dbReference>
<protein>
    <recommendedName>
        <fullName evidence="2">RNase III domain-containing protein</fullName>
    </recommendedName>
</protein>